<evidence type="ECO:0008006" key="7">
    <source>
        <dbReference type="Google" id="ProtNLM"/>
    </source>
</evidence>
<dbReference type="EMBL" id="HACM01009783">
    <property type="protein sequence ID" value="CRZ10225.1"/>
    <property type="molecule type" value="Transcribed_RNA"/>
</dbReference>
<keyword evidence="2" id="KW-0805">Transcription regulation</keyword>
<dbReference type="AlphaFoldDB" id="A0A0H5R7S2"/>
<dbReference type="PRINTS" id="PR01443">
    <property type="entry name" value="TFIID30KDSUB"/>
</dbReference>
<evidence type="ECO:0000256" key="2">
    <source>
        <dbReference type="ARBA" id="ARBA00023015"/>
    </source>
</evidence>
<evidence type="ECO:0000256" key="3">
    <source>
        <dbReference type="ARBA" id="ARBA00023163"/>
    </source>
</evidence>
<reference evidence="6" key="1">
    <citation type="submission" date="2015-04" db="EMBL/GenBank/DDBJ databases">
        <title>The genome sequence of the plant pathogenic Rhizarian Plasmodiophora brassicae reveals insights in its biotrophic life cycle and the origin of chitin synthesis.</title>
        <authorList>
            <person name="Schwelm A."/>
            <person name="Fogelqvist J."/>
            <person name="Knaust A."/>
            <person name="Julke S."/>
            <person name="Lilja T."/>
            <person name="Dhandapani V."/>
            <person name="Bonilla-Rosso G."/>
            <person name="Karlsson M."/>
            <person name="Shevchenko A."/>
            <person name="Choi S.R."/>
            <person name="Kim H.G."/>
            <person name="Park J.Y."/>
            <person name="Lim Y.P."/>
            <person name="Ludwig-Muller J."/>
            <person name="Dixelius C."/>
        </authorList>
    </citation>
    <scope>NUCLEOTIDE SEQUENCE</scope>
    <source>
        <tissue evidence="6">Potato root galls</tissue>
    </source>
</reference>
<keyword evidence="4" id="KW-0539">Nucleus</keyword>
<dbReference type="GO" id="GO:0000124">
    <property type="term" value="C:SAGA complex"/>
    <property type="evidence" value="ECO:0007669"/>
    <property type="project" value="TreeGrafter"/>
</dbReference>
<accession>A0A0H5R7S2</accession>
<dbReference type="GO" id="GO:0006367">
    <property type="term" value="P:transcription initiation at RNA polymerase II promoter"/>
    <property type="evidence" value="ECO:0007669"/>
    <property type="project" value="TreeGrafter"/>
</dbReference>
<organism evidence="6">
    <name type="scientific">Spongospora subterranea</name>
    <dbReference type="NCBI Taxonomy" id="70186"/>
    <lineage>
        <taxon>Eukaryota</taxon>
        <taxon>Sar</taxon>
        <taxon>Rhizaria</taxon>
        <taxon>Endomyxa</taxon>
        <taxon>Phytomyxea</taxon>
        <taxon>Plasmodiophorida</taxon>
        <taxon>Plasmodiophoridae</taxon>
        <taxon>Spongospora</taxon>
    </lineage>
</organism>
<keyword evidence="3" id="KW-0804">Transcription</keyword>
<dbReference type="GO" id="GO:0005669">
    <property type="term" value="C:transcription factor TFIID complex"/>
    <property type="evidence" value="ECO:0007669"/>
    <property type="project" value="TreeGrafter"/>
</dbReference>
<dbReference type="GO" id="GO:0016251">
    <property type="term" value="F:RNA polymerase II general transcription initiation factor activity"/>
    <property type="evidence" value="ECO:0007669"/>
    <property type="project" value="TreeGrafter"/>
</dbReference>
<name>A0A0H5R7S2_9EUKA</name>
<sequence length="137" mass="14896">TIDLALIWIGVGCAAMGSTDEGMMASELIELLKDFEGTIPEPVLSHYLQQSGCVCPDPNTRKVIGLATQKFVFDVARNALRYCQHRKGVGYKKKKSGEEVFTLTIDDLSAALHDKGIPVMKPAYYCGSASDLLPSTQ</sequence>
<evidence type="ECO:0000256" key="1">
    <source>
        <dbReference type="ARBA" id="ARBA00004123"/>
    </source>
</evidence>
<proteinExistence type="inferred from homology"/>
<dbReference type="PANTHER" id="PTHR21242:SF0">
    <property type="entry name" value="TRANSCRIPTION INITIATION FACTOR TFIID SUBUNIT 10"/>
    <property type="match status" value="1"/>
</dbReference>
<dbReference type="CDD" id="cd07982">
    <property type="entry name" value="HFD_TAF10"/>
    <property type="match status" value="1"/>
</dbReference>
<dbReference type="PANTHER" id="PTHR21242">
    <property type="entry name" value="TRANSCRIPTION INITIATION FACTOR TFIID SUBUNIT 10"/>
    <property type="match status" value="1"/>
</dbReference>
<evidence type="ECO:0000313" key="6">
    <source>
        <dbReference type="EMBL" id="CRZ10225.1"/>
    </source>
</evidence>
<dbReference type="GO" id="GO:1990841">
    <property type="term" value="F:promoter-specific chromatin binding"/>
    <property type="evidence" value="ECO:0007669"/>
    <property type="project" value="TreeGrafter"/>
</dbReference>
<feature type="non-terminal residue" evidence="6">
    <location>
        <position position="1"/>
    </location>
</feature>
<protein>
    <recommendedName>
        <fullName evidence="7">Transcription initiation factor TFIID subunit 10</fullName>
    </recommendedName>
</protein>
<evidence type="ECO:0000256" key="4">
    <source>
        <dbReference type="ARBA" id="ARBA00023242"/>
    </source>
</evidence>
<dbReference type="InterPro" id="IPR003923">
    <property type="entry name" value="TAF10"/>
</dbReference>
<comment type="similarity">
    <text evidence="5">Belongs to the TAF10 family.</text>
</comment>
<dbReference type="Pfam" id="PF03540">
    <property type="entry name" value="TAF10"/>
    <property type="match status" value="1"/>
</dbReference>
<evidence type="ECO:0000256" key="5">
    <source>
        <dbReference type="ARBA" id="ARBA00025730"/>
    </source>
</evidence>
<comment type="subcellular location">
    <subcellularLocation>
        <location evidence="1">Nucleus</location>
    </subcellularLocation>
</comment>